<name>A0A8S1SVA8_PAROT</name>
<evidence type="ECO:0000313" key="1">
    <source>
        <dbReference type="EMBL" id="CAD8143286.1"/>
    </source>
</evidence>
<dbReference type="AlphaFoldDB" id="A0A8S1SVA8"/>
<evidence type="ECO:0000313" key="2">
    <source>
        <dbReference type="Proteomes" id="UP000683925"/>
    </source>
</evidence>
<organism evidence="1 2">
    <name type="scientific">Paramecium octaurelia</name>
    <dbReference type="NCBI Taxonomy" id="43137"/>
    <lineage>
        <taxon>Eukaryota</taxon>
        <taxon>Sar</taxon>
        <taxon>Alveolata</taxon>
        <taxon>Ciliophora</taxon>
        <taxon>Intramacronucleata</taxon>
        <taxon>Oligohymenophorea</taxon>
        <taxon>Peniculida</taxon>
        <taxon>Parameciidae</taxon>
        <taxon>Paramecium</taxon>
    </lineage>
</organism>
<protein>
    <submittedName>
        <fullName evidence="1">Uncharacterized protein</fullName>
    </submittedName>
</protein>
<dbReference type="OrthoDB" id="319166at2759"/>
<sequence>MMYFSPFKYQLEDQIVIDLYPPWIDKHKYLEHQDYRFFEKLNYKSENLALQNNPEDLRDLMIVLKEKQLYSLEKIQKELIEILENKKKVYNLELDDLITQLKTFFQFFDIKQRKHNIPINFIQQLVDPETNLNQTINALPYWQKTIIQIIKQILLKYQLLLKATNKEEILNLIFPTHEECHKSRILIGPTIFGLQNGKFIYIVDGVEKQGGEMQMGKKIGLWKEYGILGDDFISQISLQIQYDQGMIRYIKDGEILKQCNQFDHVLLKNIQQIKYLGWHGNYNNGKKSGKFQIIWKGENLNIGGEYNEKGEKFGLWTELFENYGDQSQVQYIGQYQEGKKCGSWTLQYEKNLETITMPLGKFNEEGLKEGVWLELHENFWDECQVCYTGQYRKGVRNGFWAMRQFIQGRNIIGGGFYNQKGMKSGEWIEWNEGYFEKNLILEVGDYENGRKIGNWYSNKIKITSCLDHHSSERSLNKYHFFGDYKDGVKVGQWDYYLEMNMNKKYKLIGGGIYDDKGMKNGQWIELYKNFENNEEVWFGQYKNGKKFGSWENKTKIFGGVYDSNGVKQGNWRLQNYQQRAFNHQNGQYINGRKIGNWYIRFGHFSESAFCEGQYNHQGMRNGQWKELKNKDNEKCTIIYEGKYDNGFQIGKWDIYDCNQKRHLGGGTYIQEGVKDGIWTELHENFFYRVEVRYDGQYQSGIKIGEWKILRKGMNKQDYKQMGGGSYDDQGMKIGYWQDLQKNQFWNNLVVGSYSQGKKIGIFKKKEVKKKV</sequence>
<gene>
    <name evidence="1" type="ORF">POCTA_138.1.T0140427</name>
</gene>
<dbReference type="PANTHER" id="PTHR33706">
    <property type="entry name" value="MORN VARIANT REPEAT PROTEIN"/>
    <property type="match status" value="1"/>
</dbReference>
<proteinExistence type="predicted"/>
<dbReference type="PANTHER" id="PTHR33706:SF1">
    <property type="entry name" value="TPR REPEAT PROTEIN"/>
    <property type="match status" value="1"/>
</dbReference>
<reference evidence="1" key="1">
    <citation type="submission" date="2021-01" db="EMBL/GenBank/DDBJ databases">
        <authorList>
            <consortium name="Genoscope - CEA"/>
            <person name="William W."/>
        </authorList>
    </citation>
    <scope>NUCLEOTIDE SEQUENCE</scope>
</reference>
<dbReference type="Proteomes" id="UP000683925">
    <property type="component" value="Unassembled WGS sequence"/>
</dbReference>
<comment type="caution">
    <text evidence="1">The sequence shown here is derived from an EMBL/GenBank/DDBJ whole genome shotgun (WGS) entry which is preliminary data.</text>
</comment>
<keyword evidence="2" id="KW-1185">Reference proteome</keyword>
<accession>A0A8S1SVA8</accession>
<dbReference type="EMBL" id="CAJJDP010000014">
    <property type="protein sequence ID" value="CAD8143286.1"/>
    <property type="molecule type" value="Genomic_DNA"/>
</dbReference>